<feature type="binding site" evidence="9">
    <location>
        <position position="265"/>
    </location>
    <ligand>
        <name>[4Fe-4S] cluster</name>
        <dbReference type="ChEBI" id="CHEBI:49883"/>
        <label>2</label>
    </ligand>
</feature>
<feature type="binding site" evidence="9">
    <location>
        <position position="172"/>
    </location>
    <ligand>
        <name>cob(II)alamin</name>
        <dbReference type="ChEBI" id="CHEBI:16304"/>
    </ligand>
</feature>
<dbReference type="Pfam" id="PF08331">
    <property type="entry name" value="QueG_DUF1730"/>
    <property type="match status" value="1"/>
</dbReference>
<feature type="binding site" evidence="9">
    <location>
        <position position="267"/>
    </location>
    <ligand>
        <name>cob(II)alamin</name>
        <dbReference type="ChEBI" id="CHEBI:16304"/>
    </ligand>
</feature>
<keyword evidence="4 9" id="KW-0479">Metal-binding</keyword>
<comment type="cofactor">
    <cofactor evidence="9">
        <name>[4Fe-4S] cluster</name>
        <dbReference type="ChEBI" id="CHEBI:49883"/>
    </cofactor>
    <text evidence="9">Binds 2 [4Fe-4S] clusters per monomer.</text>
</comment>
<evidence type="ECO:0000256" key="10">
    <source>
        <dbReference type="SAM" id="MobiDB-lite"/>
    </source>
</evidence>
<feature type="binding site" evidence="9">
    <location>
        <position position="242"/>
    </location>
    <ligand>
        <name>[4Fe-4S] cluster</name>
        <dbReference type="ChEBI" id="CHEBI:49883"/>
        <label>1</label>
    </ligand>
</feature>
<feature type="compositionally biased region" description="Low complexity" evidence="10">
    <location>
        <begin position="12"/>
        <end position="25"/>
    </location>
</feature>
<dbReference type="NCBIfam" id="TIGR00276">
    <property type="entry name" value="tRNA epoxyqueuosine(34) reductase QueG"/>
    <property type="match status" value="1"/>
</dbReference>
<feature type="binding site" evidence="9">
    <location>
        <position position="292"/>
    </location>
    <ligand>
        <name>[4Fe-4S] cluster</name>
        <dbReference type="ChEBI" id="CHEBI:49883"/>
        <label>2</label>
    </ligand>
</feature>
<sequence length="396" mass="42734">MDDRDAPSSPDGVGAPTAVAGGAAPDHPRTPDALAGLPGQIRGWAGELGFASAHIGRARISPAAQAKLTAWLAAGCHGEMDYMARHADLRAAPDTLVPGALSVISVRLPYWPEGEGRPVLPAEQALTSPHLAYVSRYALGRDYHKVVRNRLQKLADRIAAAVGPHGYRVFSDSAPVMEVELASKNGLGWRGKHTLLLTRQGSYHFLGEILTDLPLPIDPPPDNNEGDDPDSPAGHGGHCGDCQRCLPACPTGAITAPYQMDARRCISYLTIELHGAIPEDLRPLMGNRIYGCDDCQLACPWNRFAHPGDPDFAPRNGLDGSTLAQLFAWSAEDFEQRLAGSPIRRIGWERWLRNIAVALGNAPTSPEVIAALVSRRDHPAELVREHVTWALRRHGQ</sequence>
<dbReference type="InterPro" id="IPR017896">
    <property type="entry name" value="4Fe4S_Fe-S-bd"/>
</dbReference>
<feature type="binding site" evidence="9">
    <location>
        <position position="196"/>
    </location>
    <ligand>
        <name>cob(II)alamin</name>
        <dbReference type="ChEBI" id="CHEBI:16304"/>
    </ligand>
</feature>
<feature type="binding site" evidence="9">
    <location>
        <position position="299"/>
    </location>
    <ligand>
        <name>[4Fe-4S] cluster</name>
        <dbReference type="ChEBI" id="CHEBI:49883"/>
        <label>1</label>
    </ligand>
</feature>
<evidence type="ECO:0000256" key="5">
    <source>
        <dbReference type="ARBA" id="ARBA00022785"/>
    </source>
</evidence>
<keyword evidence="6 9" id="KW-0560">Oxidoreductase</keyword>
<feature type="domain" description="4Fe-4S ferredoxin-type" evidence="11">
    <location>
        <begin position="230"/>
        <end position="259"/>
    </location>
</feature>
<name>A0A5C1E7K5_9RHOO</name>
<protein>
    <recommendedName>
        <fullName evidence="9">Epoxyqueuosine reductase</fullName>
        <ecNumber evidence="9">1.17.99.6</ecNumber>
    </recommendedName>
    <alternativeName>
        <fullName evidence="9">Queuosine biosynthesis protein QueG</fullName>
    </alternativeName>
</protein>
<dbReference type="PANTHER" id="PTHR30002:SF4">
    <property type="entry name" value="EPOXYQUEUOSINE REDUCTASE"/>
    <property type="match status" value="1"/>
</dbReference>
<organism evidence="12 13">
    <name type="scientific">Oryzomicrobium terrae</name>
    <dbReference type="NCBI Taxonomy" id="1735038"/>
    <lineage>
        <taxon>Bacteria</taxon>
        <taxon>Pseudomonadati</taxon>
        <taxon>Pseudomonadota</taxon>
        <taxon>Betaproteobacteria</taxon>
        <taxon>Rhodocyclales</taxon>
        <taxon>Rhodocyclaceae</taxon>
        <taxon>Oryzomicrobium</taxon>
    </lineage>
</organism>
<evidence type="ECO:0000256" key="8">
    <source>
        <dbReference type="ARBA" id="ARBA00023014"/>
    </source>
</evidence>
<keyword evidence="8 9" id="KW-0411">Iron-sulfur</keyword>
<dbReference type="InterPro" id="IPR017900">
    <property type="entry name" value="4Fe4S_Fe_S_CS"/>
</dbReference>
<dbReference type="GO" id="GO:0051539">
    <property type="term" value="F:4 iron, 4 sulfur cluster binding"/>
    <property type="evidence" value="ECO:0007669"/>
    <property type="project" value="UniProtKB-KW"/>
</dbReference>
<dbReference type="GO" id="GO:0005737">
    <property type="term" value="C:cytoplasm"/>
    <property type="evidence" value="ECO:0007669"/>
    <property type="project" value="UniProtKB-SubCell"/>
</dbReference>
<dbReference type="Pfam" id="PF13484">
    <property type="entry name" value="Fer4_16"/>
    <property type="match status" value="1"/>
</dbReference>
<dbReference type="PANTHER" id="PTHR30002">
    <property type="entry name" value="EPOXYQUEUOSINE REDUCTASE"/>
    <property type="match status" value="1"/>
</dbReference>
<keyword evidence="1 9" id="KW-0004">4Fe-4S</keyword>
<dbReference type="PROSITE" id="PS51379">
    <property type="entry name" value="4FE4S_FER_2"/>
    <property type="match status" value="1"/>
</dbReference>
<evidence type="ECO:0000256" key="6">
    <source>
        <dbReference type="ARBA" id="ARBA00023002"/>
    </source>
</evidence>
<dbReference type="Proteomes" id="UP000323671">
    <property type="component" value="Chromosome"/>
</dbReference>
<evidence type="ECO:0000256" key="9">
    <source>
        <dbReference type="HAMAP-Rule" id="MF_00916"/>
    </source>
</evidence>
<evidence type="ECO:0000256" key="2">
    <source>
        <dbReference type="ARBA" id="ARBA00022490"/>
    </source>
</evidence>
<gene>
    <name evidence="12" type="primary">fdx</name>
    <name evidence="9" type="synonym">queG</name>
    <name evidence="12" type="ORF">OTERR_08010</name>
</gene>
<comment type="caution">
    <text evidence="9">Lacks conserved residue(s) required for the propagation of feature annotation.</text>
</comment>
<evidence type="ECO:0000256" key="1">
    <source>
        <dbReference type="ARBA" id="ARBA00022485"/>
    </source>
</evidence>
<keyword evidence="5 9" id="KW-0671">Queuosine biosynthesis</keyword>
<evidence type="ECO:0000256" key="7">
    <source>
        <dbReference type="ARBA" id="ARBA00023004"/>
    </source>
</evidence>
<feature type="binding site" evidence="9">
    <location>
        <position position="90"/>
    </location>
    <ligand>
        <name>cob(II)alamin</name>
        <dbReference type="ChEBI" id="CHEBI:16304"/>
    </ligand>
</feature>
<dbReference type="GO" id="GO:0031419">
    <property type="term" value="F:cobalamin binding"/>
    <property type="evidence" value="ECO:0007669"/>
    <property type="project" value="UniProtKB-KW"/>
</dbReference>
<dbReference type="PROSITE" id="PS00198">
    <property type="entry name" value="4FE4S_FER_1"/>
    <property type="match status" value="1"/>
</dbReference>
<feature type="binding site" evidence="9">
    <location>
        <begin position="292"/>
        <end position="293"/>
    </location>
    <ligand>
        <name>cob(II)alamin</name>
        <dbReference type="ChEBI" id="CHEBI:16304"/>
    </ligand>
</feature>
<evidence type="ECO:0000313" key="13">
    <source>
        <dbReference type="Proteomes" id="UP000323671"/>
    </source>
</evidence>
<comment type="subunit">
    <text evidence="9">Monomer.</text>
</comment>
<dbReference type="EMBL" id="CP022579">
    <property type="protein sequence ID" value="QEL64277.1"/>
    <property type="molecule type" value="Genomic_DNA"/>
</dbReference>
<evidence type="ECO:0000256" key="3">
    <source>
        <dbReference type="ARBA" id="ARBA00022694"/>
    </source>
</evidence>
<dbReference type="EC" id="1.17.99.6" evidence="9"/>
<keyword evidence="2 9" id="KW-0963">Cytoplasm</keyword>
<keyword evidence="3 9" id="KW-0819">tRNA processing</keyword>
<dbReference type="InterPro" id="IPR013542">
    <property type="entry name" value="QueG_DUF1730"/>
</dbReference>
<comment type="pathway">
    <text evidence="9">tRNA modification; tRNA-queuosine biosynthesis.</text>
</comment>
<dbReference type="AlphaFoldDB" id="A0A5C1E7K5"/>
<dbReference type="GO" id="GO:0008616">
    <property type="term" value="P:tRNA queuosine(34) biosynthetic process"/>
    <property type="evidence" value="ECO:0007669"/>
    <property type="project" value="UniProtKB-UniRule"/>
</dbReference>
<feature type="binding site" evidence="9">
    <location>
        <position position="295"/>
    </location>
    <ligand>
        <name>[4Fe-4S] cluster</name>
        <dbReference type="ChEBI" id="CHEBI:49883"/>
        <label>2</label>
    </ligand>
</feature>
<dbReference type="FunFam" id="3.30.70.20:FF:000017">
    <property type="entry name" value="Epoxyqueuosine reductase"/>
    <property type="match status" value="1"/>
</dbReference>
<feature type="active site" description="Proton donor" evidence="9">
    <location>
        <position position="172"/>
    </location>
</feature>
<keyword evidence="13" id="KW-1185">Reference proteome</keyword>
<keyword evidence="9" id="KW-0846">Cobalamin</keyword>
<feature type="binding site" evidence="9">
    <location>
        <position position="249"/>
    </location>
    <ligand>
        <name>[4Fe-4S] cluster</name>
        <dbReference type="ChEBI" id="CHEBI:49883"/>
        <label>2</label>
    </ligand>
</feature>
<keyword evidence="7 9" id="KW-0408">Iron</keyword>
<feature type="binding site" evidence="9">
    <location>
        <position position="206"/>
    </location>
    <ligand>
        <name>cob(II)alamin</name>
        <dbReference type="ChEBI" id="CHEBI:16304"/>
    </ligand>
</feature>
<evidence type="ECO:0000256" key="4">
    <source>
        <dbReference type="ARBA" id="ARBA00022723"/>
    </source>
</evidence>
<dbReference type="UniPathway" id="UPA00392"/>
<dbReference type="InterPro" id="IPR004453">
    <property type="entry name" value="QueG"/>
</dbReference>
<feature type="region of interest" description="Disordered" evidence="10">
    <location>
        <begin position="1"/>
        <end position="31"/>
    </location>
</feature>
<dbReference type="Gene3D" id="3.30.70.20">
    <property type="match status" value="1"/>
</dbReference>
<proteinExistence type="inferred from homology"/>
<dbReference type="HAMAP" id="MF_00916">
    <property type="entry name" value="QueG"/>
    <property type="match status" value="1"/>
</dbReference>
<comment type="catalytic activity">
    <reaction evidence="9">
        <text>epoxyqueuosine(34) in tRNA + AH2 = queuosine(34) in tRNA + A + H2O</text>
        <dbReference type="Rhea" id="RHEA:32159"/>
        <dbReference type="Rhea" id="RHEA-COMP:18571"/>
        <dbReference type="Rhea" id="RHEA-COMP:18582"/>
        <dbReference type="ChEBI" id="CHEBI:13193"/>
        <dbReference type="ChEBI" id="CHEBI:15377"/>
        <dbReference type="ChEBI" id="CHEBI:17499"/>
        <dbReference type="ChEBI" id="CHEBI:194431"/>
        <dbReference type="ChEBI" id="CHEBI:194443"/>
        <dbReference type="EC" id="1.17.99.6"/>
    </reaction>
</comment>
<comment type="function">
    <text evidence="9">Catalyzes the conversion of epoxyqueuosine (oQ) to queuosine (Q), which is a hypermodified base found in the wobble positions of tRNA(Asp), tRNA(Asn), tRNA(His) and tRNA(Tyr).</text>
</comment>
<keyword evidence="9" id="KW-0170">Cobalt</keyword>
<comment type="subcellular location">
    <subcellularLocation>
        <location evidence="9">Cytoplasm</location>
    </subcellularLocation>
</comment>
<reference evidence="12 13" key="1">
    <citation type="submission" date="2017-07" db="EMBL/GenBank/DDBJ databases">
        <title>Complete genome sequence of Oryzomicrobium terrae TPP412.</title>
        <authorList>
            <person name="Chiu L.-W."/>
            <person name="Lo K.-J."/>
            <person name="Tsai Y.-M."/>
            <person name="Lin S.-S."/>
            <person name="Kuo C.-H."/>
            <person name="Liu C.-T."/>
        </authorList>
    </citation>
    <scope>NUCLEOTIDE SEQUENCE [LARGE SCALE GENOMIC DNA]</scope>
    <source>
        <strain evidence="12 13">TPP412</strain>
    </source>
</reference>
<comment type="similarity">
    <text evidence="9">Belongs to the QueG family.</text>
</comment>
<dbReference type="GO" id="GO:0046872">
    <property type="term" value="F:metal ion binding"/>
    <property type="evidence" value="ECO:0007669"/>
    <property type="project" value="UniProtKB-KW"/>
</dbReference>
<feature type="binding site" evidence="9">
    <location>
        <position position="239"/>
    </location>
    <ligand>
        <name>[4Fe-4S] cluster</name>
        <dbReference type="ChEBI" id="CHEBI:49883"/>
        <label>1</label>
    </ligand>
</feature>
<feature type="region of interest" description="Disordered" evidence="10">
    <location>
        <begin position="216"/>
        <end position="235"/>
    </location>
</feature>
<dbReference type="GO" id="GO:0052693">
    <property type="term" value="F:epoxyqueuosine reductase activity"/>
    <property type="evidence" value="ECO:0007669"/>
    <property type="project" value="UniProtKB-UniRule"/>
</dbReference>
<comment type="cofactor">
    <cofactor evidence="9">
        <name>cob(II)alamin</name>
        <dbReference type="ChEBI" id="CHEBI:16304"/>
    </cofactor>
</comment>
<evidence type="ECO:0000313" key="12">
    <source>
        <dbReference type="EMBL" id="QEL64277.1"/>
    </source>
</evidence>
<dbReference type="KEGG" id="otr:OTERR_08010"/>
<accession>A0A5C1E7K5</accession>
<feature type="binding site" evidence="9">
    <location>
        <position position="245"/>
    </location>
    <ligand>
        <name>[4Fe-4S] cluster</name>
        <dbReference type="ChEBI" id="CHEBI:49883"/>
        <label>1</label>
    </ligand>
</feature>
<evidence type="ECO:0000259" key="11">
    <source>
        <dbReference type="PROSITE" id="PS51379"/>
    </source>
</evidence>
<dbReference type="SUPFAM" id="SSF54862">
    <property type="entry name" value="4Fe-4S ferredoxins"/>
    <property type="match status" value="1"/>
</dbReference>